<evidence type="ECO:0000256" key="2">
    <source>
        <dbReference type="SAM" id="Phobius"/>
    </source>
</evidence>
<comment type="caution">
    <text evidence="3">The sequence shown here is derived from an EMBL/GenBank/DDBJ whole genome shotgun (WGS) entry which is preliminary data.</text>
</comment>
<evidence type="ECO:0000313" key="4">
    <source>
        <dbReference type="Proteomes" id="UP001244427"/>
    </source>
</evidence>
<feature type="region of interest" description="Disordered" evidence="1">
    <location>
        <begin position="30"/>
        <end position="49"/>
    </location>
</feature>
<dbReference type="EMBL" id="JAUSXV010000001">
    <property type="protein sequence ID" value="MDQ0647606.1"/>
    <property type="molecule type" value="Genomic_DNA"/>
</dbReference>
<protein>
    <submittedName>
        <fullName evidence="3">Uncharacterized protein</fullName>
    </submittedName>
</protein>
<name>A0AAW8EVQ8_9MICO</name>
<organism evidence="3 4">
    <name type="scientific">Microbacterium natoriense</name>
    <dbReference type="NCBI Taxonomy" id="284570"/>
    <lineage>
        <taxon>Bacteria</taxon>
        <taxon>Bacillati</taxon>
        <taxon>Actinomycetota</taxon>
        <taxon>Actinomycetes</taxon>
        <taxon>Micrococcales</taxon>
        <taxon>Microbacteriaceae</taxon>
        <taxon>Microbacterium</taxon>
    </lineage>
</organism>
<accession>A0AAW8EVQ8</accession>
<evidence type="ECO:0000313" key="3">
    <source>
        <dbReference type="EMBL" id="MDQ0647606.1"/>
    </source>
</evidence>
<keyword evidence="2" id="KW-1133">Transmembrane helix</keyword>
<dbReference type="Proteomes" id="UP001244427">
    <property type="component" value="Unassembled WGS sequence"/>
</dbReference>
<feature type="compositionally biased region" description="Low complexity" evidence="1">
    <location>
        <begin position="37"/>
        <end position="49"/>
    </location>
</feature>
<evidence type="ECO:0000256" key="1">
    <source>
        <dbReference type="SAM" id="MobiDB-lite"/>
    </source>
</evidence>
<keyword evidence="2" id="KW-0812">Transmembrane</keyword>
<keyword evidence="4" id="KW-1185">Reference proteome</keyword>
<sequence length="157" mass="16469">MTRRTGWAIGGGAAVVLAGAALWILWQGSTAPPSERPTPTAVATTSAPAADRAQDELDATLTACAESTESVPPEHCGISIPWGTEFAAVSGIRYRVEKLPMLELDGDTFTAGGGVLVATVTGTGQDGSPRTETYRTENWAVRGDVEISPEKVKIDIW</sequence>
<dbReference type="RefSeq" id="WP_307295563.1">
    <property type="nucleotide sequence ID" value="NZ_JAUSXV010000001.1"/>
</dbReference>
<dbReference type="AlphaFoldDB" id="A0AAW8EVQ8"/>
<gene>
    <name evidence="3" type="ORF">QFZ53_001802</name>
</gene>
<reference evidence="3 4" key="1">
    <citation type="submission" date="2023-07" db="EMBL/GenBank/DDBJ databases">
        <title>Comparative genomics of wheat-associated soil bacteria to identify genetic determinants of phenazine resistance.</title>
        <authorList>
            <person name="Mouncey N."/>
        </authorList>
    </citation>
    <scope>NUCLEOTIDE SEQUENCE [LARGE SCALE GENOMIC DNA]</scope>
    <source>
        <strain evidence="3 4">W4I9-1</strain>
    </source>
</reference>
<keyword evidence="2" id="KW-0472">Membrane</keyword>
<feature type="transmembrane region" description="Helical" evidence="2">
    <location>
        <begin position="7"/>
        <end position="26"/>
    </location>
</feature>
<proteinExistence type="predicted"/>